<dbReference type="SUPFAM" id="SSF52540">
    <property type="entry name" value="P-loop containing nucleoside triphosphate hydrolases"/>
    <property type="match status" value="1"/>
</dbReference>
<proteinExistence type="predicted"/>
<keyword evidence="5" id="KW-1185">Reference proteome</keyword>
<keyword evidence="2" id="KW-0325">Glycoprotein</keyword>
<dbReference type="Gene3D" id="3.40.50.300">
    <property type="entry name" value="P-loop containing nucleotide triphosphate hydrolases"/>
    <property type="match status" value="1"/>
</dbReference>
<dbReference type="EMBL" id="MCOK01000001">
    <property type="protein sequence ID" value="OOC55493.1"/>
    <property type="molecule type" value="Genomic_DNA"/>
</dbReference>
<evidence type="ECO:0000313" key="5">
    <source>
        <dbReference type="Proteomes" id="UP000189004"/>
    </source>
</evidence>
<sequence>MPRSTLPVLFHRMAVPARRALLPLADRLGGMTSAARALPDFLVCGAQRSGTTSLFRSLCLHPAVTGPTLRKGVHFFDTGYRHGLDWYRAHFPTRVALRARRGRPRVRVVESSPYYLFHPLAAERIARDLPDVRVVVVLRDPVERAYSAHAHESARGFETEPFARAVELEPRRLAGEEERMVADPEYLSYSHQHHGYLARGHYVDQLVRLEKHLGRDRVHVVDHADLFDGTARALAGIERFLGLPPGPGIVPGRHNARARSGMPEGLRAELAAGFADSDARLAAWWGRTPSWCA</sequence>
<dbReference type="OrthoDB" id="4508169at2"/>
<evidence type="ECO:0000313" key="4">
    <source>
        <dbReference type="EMBL" id="OOC55493.1"/>
    </source>
</evidence>
<dbReference type="STRING" id="501010.NOSIN_18100"/>
<dbReference type="InterPro" id="IPR037359">
    <property type="entry name" value="NST/OST"/>
</dbReference>
<evidence type="ECO:0000259" key="3">
    <source>
        <dbReference type="Pfam" id="PF00685"/>
    </source>
</evidence>
<feature type="domain" description="Sulfotransferase" evidence="3">
    <location>
        <begin position="39"/>
        <end position="245"/>
    </location>
</feature>
<dbReference type="RefSeq" id="WP_077691925.1">
    <property type="nucleotide sequence ID" value="NZ_MCOK01000001.1"/>
</dbReference>
<protein>
    <submittedName>
        <fullName evidence="4">Sulfotransferase</fullName>
    </submittedName>
</protein>
<dbReference type="AlphaFoldDB" id="A0A1V3C478"/>
<comment type="caution">
    <text evidence="4">The sequence shown here is derived from an EMBL/GenBank/DDBJ whole genome shotgun (WGS) entry which is preliminary data.</text>
</comment>
<dbReference type="PANTHER" id="PTHR10605:SF56">
    <property type="entry name" value="BIFUNCTIONAL HEPARAN SULFATE N-DEACETYLASE_N-SULFOTRANSFERASE"/>
    <property type="match status" value="1"/>
</dbReference>
<organism evidence="4 5">
    <name type="scientific">Nocardiopsis sinuspersici</name>
    <dbReference type="NCBI Taxonomy" id="501010"/>
    <lineage>
        <taxon>Bacteria</taxon>
        <taxon>Bacillati</taxon>
        <taxon>Actinomycetota</taxon>
        <taxon>Actinomycetes</taxon>
        <taxon>Streptosporangiales</taxon>
        <taxon>Nocardiopsidaceae</taxon>
        <taxon>Nocardiopsis</taxon>
    </lineage>
</organism>
<reference evidence="5" key="1">
    <citation type="submission" date="2016-08" db="EMBL/GenBank/DDBJ databases">
        <authorList>
            <person name="Tokovenko B."/>
            <person name="Kalinowski J."/>
        </authorList>
    </citation>
    <scope>NUCLEOTIDE SEQUENCE [LARGE SCALE GENOMIC DNA]</scope>
    <source>
        <strain evidence="5">UTMC102</strain>
    </source>
</reference>
<gene>
    <name evidence="4" type="ORF">NOSIN_18100</name>
</gene>
<accession>A0A1V3C478</accession>
<evidence type="ECO:0000256" key="1">
    <source>
        <dbReference type="ARBA" id="ARBA00022679"/>
    </source>
</evidence>
<dbReference type="Proteomes" id="UP000189004">
    <property type="component" value="Unassembled WGS sequence"/>
</dbReference>
<dbReference type="PANTHER" id="PTHR10605">
    <property type="entry name" value="HEPARAN SULFATE SULFOTRANSFERASE"/>
    <property type="match status" value="1"/>
</dbReference>
<dbReference type="GO" id="GO:0008146">
    <property type="term" value="F:sulfotransferase activity"/>
    <property type="evidence" value="ECO:0007669"/>
    <property type="project" value="InterPro"/>
</dbReference>
<dbReference type="InterPro" id="IPR000863">
    <property type="entry name" value="Sulfotransferase_dom"/>
</dbReference>
<name>A0A1V3C478_9ACTN</name>
<dbReference type="InterPro" id="IPR027417">
    <property type="entry name" value="P-loop_NTPase"/>
</dbReference>
<dbReference type="Pfam" id="PF00685">
    <property type="entry name" value="Sulfotransfer_1"/>
    <property type="match status" value="1"/>
</dbReference>
<keyword evidence="1 4" id="KW-0808">Transferase</keyword>
<evidence type="ECO:0000256" key="2">
    <source>
        <dbReference type="ARBA" id="ARBA00023180"/>
    </source>
</evidence>